<feature type="non-terminal residue" evidence="1">
    <location>
        <position position="54"/>
    </location>
</feature>
<accession>A0ABS8WFK0</accession>
<protein>
    <submittedName>
        <fullName evidence="1">Uncharacterized protein</fullName>
    </submittedName>
</protein>
<gene>
    <name evidence="1" type="ORF">HAX54_045179</name>
</gene>
<organism evidence="1 2">
    <name type="scientific">Datura stramonium</name>
    <name type="common">Jimsonweed</name>
    <name type="synonym">Common thornapple</name>
    <dbReference type="NCBI Taxonomy" id="4076"/>
    <lineage>
        <taxon>Eukaryota</taxon>
        <taxon>Viridiplantae</taxon>
        <taxon>Streptophyta</taxon>
        <taxon>Embryophyta</taxon>
        <taxon>Tracheophyta</taxon>
        <taxon>Spermatophyta</taxon>
        <taxon>Magnoliopsida</taxon>
        <taxon>eudicotyledons</taxon>
        <taxon>Gunneridae</taxon>
        <taxon>Pentapetalae</taxon>
        <taxon>asterids</taxon>
        <taxon>lamiids</taxon>
        <taxon>Solanales</taxon>
        <taxon>Solanaceae</taxon>
        <taxon>Solanoideae</taxon>
        <taxon>Datureae</taxon>
        <taxon>Datura</taxon>
    </lineage>
</organism>
<keyword evidence="2" id="KW-1185">Reference proteome</keyword>
<sequence length="54" mass="5889">RLPSICMSPALHGSRLVKHRCGASLIPIFYQTPVAPRCIAGRHLHFTNGPSILP</sequence>
<reference evidence="1 2" key="1">
    <citation type="journal article" date="2021" name="BMC Genomics">
        <title>Datura genome reveals duplications of psychoactive alkaloid biosynthetic genes and high mutation rate following tissue culture.</title>
        <authorList>
            <person name="Rajewski A."/>
            <person name="Carter-House D."/>
            <person name="Stajich J."/>
            <person name="Litt A."/>
        </authorList>
    </citation>
    <scope>NUCLEOTIDE SEQUENCE [LARGE SCALE GENOMIC DNA]</scope>
    <source>
        <strain evidence="1">AR-01</strain>
    </source>
</reference>
<comment type="caution">
    <text evidence="1">The sequence shown here is derived from an EMBL/GenBank/DDBJ whole genome shotgun (WGS) entry which is preliminary data.</text>
</comment>
<evidence type="ECO:0000313" key="1">
    <source>
        <dbReference type="EMBL" id="MCE3049568.1"/>
    </source>
</evidence>
<evidence type="ECO:0000313" key="2">
    <source>
        <dbReference type="Proteomes" id="UP000823775"/>
    </source>
</evidence>
<proteinExistence type="predicted"/>
<feature type="non-terminal residue" evidence="1">
    <location>
        <position position="1"/>
    </location>
</feature>
<dbReference type="EMBL" id="JACEIK010006985">
    <property type="protein sequence ID" value="MCE3049568.1"/>
    <property type="molecule type" value="Genomic_DNA"/>
</dbReference>
<dbReference type="Proteomes" id="UP000823775">
    <property type="component" value="Unassembled WGS sequence"/>
</dbReference>
<name>A0ABS8WFK0_DATST</name>